<keyword evidence="9" id="KW-1185">Reference proteome</keyword>
<dbReference type="OrthoDB" id="2468366at2"/>
<organism evidence="8 9">
    <name type="scientific">Brevibacillus borstelensis AK1</name>
    <dbReference type="NCBI Taxonomy" id="1300222"/>
    <lineage>
        <taxon>Bacteria</taxon>
        <taxon>Bacillati</taxon>
        <taxon>Bacillota</taxon>
        <taxon>Bacilli</taxon>
        <taxon>Bacillales</taxon>
        <taxon>Paenibacillaceae</taxon>
        <taxon>Brevibacillus</taxon>
    </lineage>
</organism>
<keyword evidence="3" id="KW-1005">Bacterial flagellum biogenesis</keyword>
<evidence type="ECO:0000256" key="2">
    <source>
        <dbReference type="ARBA" id="ARBA00022490"/>
    </source>
</evidence>
<evidence type="ECO:0000313" key="9">
    <source>
        <dbReference type="Proteomes" id="UP000012081"/>
    </source>
</evidence>
<keyword evidence="2" id="KW-0963">Cytoplasm</keyword>
<dbReference type="RefSeq" id="WP_003388311.1">
    <property type="nucleotide sequence ID" value="NZ_APBN01000004.1"/>
</dbReference>
<comment type="similarity">
    <text evidence="6">Belongs to the bacillales FliT family.</text>
</comment>
<accession>M8DYY7</accession>
<evidence type="ECO:0000313" key="8">
    <source>
        <dbReference type="EMBL" id="EMT52246.1"/>
    </source>
</evidence>
<sequence length="119" mass="13664">MVFEMDGIVEEMLQLTIQLEQEVMQSDSDPDKWLLYLDEREKMMRKIDTLISAGSPLSDANKISLAQIHDINQRIMPIISNRMQAVQKKLTEIQRSKTAMNTYHDAGPNAFGAFFDSKK</sequence>
<evidence type="ECO:0000256" key="7">
    <source>
        <dbReference type="ARBA" id="ARBA00093797"/>
    </source>
</evidence>
<gene>
    <name evidence="8" type="ORF">I532_11354</name>
</gene>
<reference evidence="8 9" key="1">
    <citation type="submission" date="2013-03" db="EMBL/GenBank/DDBJ databases">
        <title>Assembly of a new bacterial strain Brevibacillus borstelensis AK1.</title>
        <authorList>
            <person name="Rajan I."/>
            <person name="PoliReddy D."/>
            <person name="Sugumar T."/>
            <person name="Rathinam K."/>
            <person name="Alqarawi S."/>
            <person name="Khalil A.B."/>
            <person name="Sivakumar N."/>
        </authorList>
    </citation>
    <scope>NUCLEOTIDE SEQUENCE [LARGE SCALE GENOMIC DNA]</scope>
    <source>
        <strain evidence="8 9">AK1</strain>
    </source>
</reference>
<evidence type="ECO:0000256" key="1">
    <source>
        <dbReference type="ARBA" id="ARBA00004514"/>
    </source>
</evidence>
<proteinExistence type="inferred from homology"/>
<dbReference type="STRING" id="1300222.I532_11354"/>
<dbReference type="Proteomes" id="UP000012081">
    <property type="component" value="Unassembled WGS sequence"/>
</dbReference>
<keyword evidence="4" id="KW-0143">Chaperone</keyword>
<dbReference type="Pfam" id="PF05400">
    <property type="entry name" value="FliT"/>
    <property type="match status" value="1"/>
</dbReference>
<protein>
    <recommendedName>
        <fullName evidence="7">Flagellar protein FliT</fullName>
    </recommendedName>
</protein>
<comment type="caution">
    <text evidence="8">The sequence shown here is derived from an EMBL/GenBank/DDBJ whole genome shotgun (WGS) entry which is preliminary data.</text>
</comment>
<evidence type="ECO:0000256" key="6">
    <source>
        <dbReference type="ARBA" id="ARBA00093785"/>
    </source>
</evidence>
<dbReference type="InterPro" id="IPR008622">
    <property type="entry name" value="FliT"/>
</dbReference>
<name>M8DYY7_9BACL</name>
<dbReference type="AlphaFoldDB" id="M8DYY7"/>
<dbReference type="EMBL" id="APBN01000004">
    <property type="protein sequence ID" value="EMT52246.1"/>
    <property type="molecule type" value="Genomic_DNA"/>
</dbReference>
<evidence type="ECO:0000256" key="4">
    <source>
        <dbReference type="ARBA" id="ARBA00023186"/>
    </source>
</evidence>
<evidence type="ECO:0000256" key="5">
    <source>
        <dbReference type="ARBA" id="ARBA00093765"/>
    </source>
</evidence>
<dbReference type="PATRIC" id="fig|1300222.3.peg.2367"/>
<comment type="function">
    <text evidence="5">May act as an export chaperone for the filament capping protein FliD.</text>
</comment>
<comment type="subcellular location">
    <subcellularLocation>
        <location evidence="1">Cytoplasm</location>
        <location evidence="1">Cytosol</location>
    </subcellularLocation>
</comment>
<evidence type="ECO:0000256" key="3">
    <source>
        <dbReference type="ARBA" id="ARBA00022795"/>
    </source>
</evidence>